<keyword evidence="3" id="KW-1185">Reference proteome</keyword>
<keyword evidence="1" id="KW-1133">Transmembrane helix</keyword>
<keyword evidence="1" id="KW-0812">Transmembrane</keyword>
<gene>
    <name evidence="2" type="ORF">SPHA_69917</name>
</gene>
<sequence length="184" mass="21434">MEAGEKIPLPDFSHLFSSYFFLSSFSPISTFVLSFLTTFFHFFSLTISILHDFSFLLLFLSCLINLHYTITFLSLSPSSVSTLSFTYTAIFLLLLHLSAHHFLFFFFTPPSGFIFSFPRNVSSEHAWCHSHTPFFFPFLTPSYFSRLFLLSLYLISLFHLFFSRNIAYSIRFSFLHFLSFIASS</sequence>
<dbReference type="AlphaFoldDB" id="A0A812E7Q3"/>
<evidence type="ECO:0000256" key="1">
    <source>
        <dbReference type="SAM" id="Phobius"/>
    </source>
</evidence>
<name>A0A812E7Q3_ACAPH</name>
<evidence type="ECO:0000313" key="2">
    <source>
        <dbReference type="EMBL" id="CAE1319605.1"/>
    </source>
</evidence>
<proteinExistence type="predicted"/>
<feature type="transmembrane region" description="Helical" evidence="1">
    <location>
        <begin position="20"/>
        <end position="43"/>
    </location>
</feature>
<organism evidence="2 3">
    <name type="scientific">Acanthosepion pharaonis</name>
    <name type="common">Pharaoh cuttlefish</name>
    <name type="synonym">Sepia pharaonis</name>
    <dbReference type="NCBI Taxonomy" id="158019"/>
    <lineage>
        <taxon>Eukaryota</taxon>
        <taxon>Metazoa</taxon>
        <taxon>Spiralia</taxon>
        <taxon>Lophotrochozoa</taxon>
        <taxon>Mollusca</taxon>
        <taxon>Cephalopoda</taxon>
        <taxon>Coleoidea</taxon>
        <taxon>Decapodiformes</taxon>
        <taxon>Sepiida</taxon>
        <taxon>Sepiina</taxon>
        <taxon>Sepiidae</taxon>
        <taxon>Acanthosepion</taxon>
    </lineage>
</organism>
<reference evidence="2" key="1">
    <citation type="submission" date="2021-01" db="EMBL/GenBank/DDBJ databases">
        <authorList>
            <person name="Li R."/>
            <person name="Bekaert M."/>
        </authorList>
    </citation>
    <scope>NUCLEOTIDE SEQUENCE</scope>
    <source>
        <strain evidence="2">Farmed</strain>
    </source>
</reference>
<keyword evidence="1" id="KW-0472">Membrane</keyword>
<dbReference type="Proteomes" id="UP000597762">
    <property type="component" value="Unassembled WGS sequence"/>
</dbReference>
<accession>A0A812E7Q3</accession>
<dbReference type="EMBL" id="CAHIKZ030005110">
    <property type="protein sequence ID" value="CAE1319605.1"/>
    <property type="molecule type" value="Genomic_DNA"/>
</dbReference>
<protein>
    <submittedName>
        <fullName evidence="2">Uncharacterized protein</fullName>
    </submittedName>
</protein>
<evidence type="ECO:0000313" key="3">
    <source>
        <dbReference type="Proteomes" id="UP000597762"/>
    </source>
</evidence>
<comment type="caution">
    <text evidence="2">The sequence shown here is derived from an EMBL/GenBank/DDBJ whole genome shotgun (WGS) entry which is preliminary data.</text>
</comment>
<feature type="transmembrane region" description="Helical" evidence="1">
    <location>
        <begin position="87"/>
        <end position="107"/>
    </location>
</feature>
<feature type="transmembrane region" description="Helical" evidence="1">
    <location>
        <begin position="55"/>
        <end position="75"/>
    </location>
</feature>
<feature type="transmembrane region" description="Helical" evidence="1">
    <location>
        <begin position="143"/>
        <end position="162"/>
    </location>
</feature>